<reference evidence="2 3" key="1">
    <citation type="submission" date="2019-05" db="EMBL/GenBank/DDBJ databases">
        <authorList>
            <consortium name="Pathogen Informatics"/>
        </authorList>
    </citation>
    <scope>NUCLEOTIDE SEQUENCE [LARGE SCALE GENOMIC DNA]</scope>
    <source>
        <strain evidence="2 3">NCTC12971</strain>
    </source>
</reference>
<dbReference type="AlphaFoldDB" id="A0A4U9HJ20"/>
<protein>
    <submittedName>
        <fullName evidence="2">Putative invasin</fullName>
    </submittedName>
</protein>
<evidence type="ECO:0000313" key="3">
    <source>
        <dbReference type="Proteomes" id="UP000307968"/>
    </source>
</evidence>
<organism evidence="2 3">
    <name type="scientific">Serratia rubidaea</name>
    <name type="common">Serratia marinorubra</name>
    <dbReference type="NCBI Taxonomy" id="61652"/>
    <lineage>
        <taxon>Bacteria</taxon>
        <taxon>Pseudomonadati</taxon>
        <taxon>Pseudomonadota</taxon>
        <taxon>Gammaproteobacteria</taxon>
        <taxon>Enterobacterales</taxon>
        <taxon>Yersiniaceae</taxon>
        <taxon>Serratia</taxon>
    </lineage>
</organism>
<feature type="region of interest" description="Disordered" evidence="1">
    <location>
        <begin position="21"/>
        <end position="49"/>
    </location>
</feature>
<evidence type="ECO:0000313" key="2">
    <source>
        <dbReference type="EMBL" id="VTP63894.1"/>
    </source>
</evidence>
<sequence>MTLEDEKQQRVTSNWITLQLTPPLNAGDGREEALPEPKMLQTPPVPALN</sequence>
<proteinExistence type="predicted"/>
<gene>
    <name evidence="2" type="ORF">NCTC12971_03404</name>
</gene>
<accession>A0A4U9HJ20</accession>
<evidence type="ECO:0000256" key="1">
    <source>
        <dbReference type="SAM" id="MobiDB-lite"/>
    </source>
</evidence>
<dbReference type="EMBL" id="LR590463">
    <property type="protein sequence ID" value="VTP63894.1"/>
    <property type="molecule type" value="Genomic_DNA"/>
</dbReference>
<dbReference type="Proteomes" id="UP000307968">
    <property type="component" value="Chromosome"/>
</dbReference>
<name>A0A4U9HJ20_SERRU</name>